<dbReference type="PANTHER" id="PTHR43653">
    <property type="entry name" value="CYTOCHROME C ASSEMBLY PROTEIN-RELATED"/>
    <property type="match status" value="1"/>
</dbReference>
<dbReference type="GO" id="GO:0015232">
    <property type="term" value="F:heme transmembrane transporter activity"/>
    <property type="evidence" value="ECO:0007669"/>
    <property type="project" value="InterPro"/>
</dbReference>
<keyword evidence="3" id="KW-0812">Transmembrane</keyword>
<protein>
    <submittedName>
        <fullName evidence="4">Uncharacterized protein</fullName>
    </submittedName>
</protein>
<dbReference type="GO" id="GO:0017004">
    <property type="term" value="P:cytochrome complex assembly"/>
    <property type="evidence" value="ECO:0007669"/>
    <property type="project" value="UniProtKB-KW"/>
</dbReference>
<dbReference type="Proteomes" id="UP001202328">
    <property type="component" value="Unassembled WGS sequence"/>
</dbReference>
<comment type="similarity">
    <text evidence="1">Belongs to the CcmF/CycK/Ccl1/NrfE/CcsA family.</text>
</comment>
<evidence type="ECO:0000256" key="3">
    <source>
        <dbReference type="SAM" id="Phobius"/>
    </source>
</evidence>
<keyword evidence="3" id="KW-0472">Membrane</keyword>
<comment type="caution">
    <text evidence="4">The sequence shown here is derived from an EMBL/GenBank/DDBJ whole genome shotgun (WGS) entry which is preliminary data.</text>
</comment>
<reference evidence="4" key="1">
    <citation type="submission" date="2022-04" db="EMBL/GenBank/DDBJ databases">
        <title>A functionally conserved STORR gene fusion in Papaver species that diverged 16.8 million years ago.</title>
        <authorList>
            <person name="Catania T."/>
        </authorList>
    </citation>
    <scope>NUCLEOTIDE SEQUENCE</scope>
    <source>
        <strain evidence="4">S-188037</strain>
    </source>
</reference>
<evidence type="ECO:0000313" key="4">
    <source>
        <dbReference type="EMBL" id="KAI3905896.1"/>
    </source>
</evidence>
<gene>
    <name evidence="4" type="ORF">MKW98_030471</name>
</gene>
<dbReference type="GO" id="GO:0016020">
    <property type="term" value="C:membrane"/>
    <property type="evidence" value="ECO:0007669"/>
    <property type="project" value="InterPro"/>
</dbReference>
<evidence type="ECO:0000256" key="2">
    <source>
        <dbReference type="ARBA" id="ARBA00022748"/>
    </source>
</evidence>
<keyword evidence="5" id="KW-1185">Reference proteome</keyword>
<feature type="transmembrane region" description="Helical" evidence="3">
    <location>
        <begin position="45"/>
        <end position="67"/>
    </location>
</feature>
<accession>A0AAD4SFT6</accession>
<evidence type="ECO:0000256" key="1">
    <source>
        <dbReference type="ARBA" id="ARBA00009186"/>
    </source>
</evidence>
<evidence type="ECO:0000313" key="5">
    <source>
        <dbReference type="Proteomes" id="UP001202328"/>
    </source>
</evidence>
<feature type="non-terminal residue" evidence="4">
    <location>
        <position position="109"/>
    </location>
</feature>
<dbReference type="AlphaFoldDB" id="A0AAD4SFT6"/>
<dbReference type="PANTHER" id="PTHR43653:SF1">
    <property type="entry name" value="CYTOCHROME C-TYPE BIOGENESIS PROTEIN CCMF"/>
    <property type="match status" value="1"/>
</dbReference>
<dbReference type="PRINTS" id="PR01410">
    <property type="entry name" value="CCBIOGENESIS"/>
</dbReference>
<organism evidence="4 5">
    <name type="scientific">Papaver atlanticum</name>
    <dbReference type="NCBI Taxonomy" id="357466"/>
    <lineage>
        <taxon>Eukaryota</taxon>
        <taxon>Viridiplantae</taxon>
        <taxon>Streptophyta</taxon>
        <taxon>Embryophyta</taxon>
        <taxon>Tracheophyta</taxon>
        <taxon>Spermatophyta</taxon>
        <taxon>Magnoliopsida</taxon>
        <taxon>Ranunculales</taxon>
        <taxon>Papaveraceae</taxon>
        <taxon>Papaveroideae</taxon>
        <taxon>Papaver</taxon>
    </lineage>
</organism>
<dbReference type="InterPro" id="IPR003567">
    <property type="entry name" value="Cyt_c_biogenesis"/>
</dbReference>
<sequence>MHKRRDLERGKRSFFATAFSCFARTVYSLQSSGQYRRISSPLFEFLSWTLLLNIVTLLSCVLGTSSIRSGLLASVQSFATDDTRGLFLWRFFLLMTGISIIIFSHMKQQ</sequence>
<keyword evidence="3" id="KW-1133">Transmembrane helix</keyword>
<name>A0AAD4SFT6_9MAGN</name>
<proteinExistence type="inferred from homology"/>
<dbReference type="EMBL" id="JAJJMB010010902">
    <property type="protein sequence ID" value="KAI3905896.1"/>
    <property type="molecule type" value="Genomic_DNA"/>
</dbReference>
<keyword evidence="2" id="KW-0201">Cytochrome c-type biogenesis</keyword>
<feature type="transmembrane region" description="Helical" evidence="3">
    <location>
        <begin position="87"/>
        <end position="106"/>
    </location>
</feature>